<proteinExistence type="predicted"/>
<dbReference type="STRING" id="1891926.Fuma_03882"/>
<evidence type="ECO:0000313" key="2">
    <source>
        <dbReference type="EMBL" id="APZ94257.1"/>
    </source>
</evidence>
<dbReference type="AlphaFoldDB" id="A0A1P8WJM9"/>
<feature type="region of interest" description="Disordered" evidence="1">
    <location>
        <begin position="1"/>
        <end position="24"/>
    </location>
</feature>
<accession>A0A1P8WJM9</accession>
<dbReference type="EMBL" id="CP017641">
    <property type="protein sequence ID" value="APZ94257.1"/>
    <property type="molecule type" value="Genomic_DNA"/>
</dbReference>
<dbReference type="KEGG" id="fmr:Fuma_03882"/>
<keyword evidence="3" id="KW-1185">Reference proteome</keyword>
<sequence length="41" mass="4744">MPDEWEKTHGLDANNSEDRNKFGKDGYTMLEQYLNGIKQGI</sequence>
<evidence type="ECO:0000313" key="3">
    <source>
        <dbReference type="Proteomes" id="UP000187735"/>
    </source>
</evidence>
<protein>
    <submittedName>
        <fullName evidence="2">Uncharacterized protein</fullName>
    </submittedName>
</protein>
<evidence type="ECO:0000256" key="1">
    <source>
        <dbReference type="SAM" id="MobiDB-lite"/>
    </source>
</evidence>
<gene>
    <name evidence="2" type="ORF">Fuma_03882</name>
</gene>
<name>A0A1P8WJM9_9PLAN</name>
<dbReference type="Proteomes" id="UP000187735">
    <property type="component" value="Chromosome"/>
</dbReference>
<dbReference type="RefSeq" id="WP_257787777.1">
    <property type="nucleotide sequence ID" value="NZ_CP017641.1"/>
</dbReference>
<reference evidence="2 3" key="1">
    <citation type="journal article" date="2016" name="Front. Microbiol.">
        <title>Fuerstia marisgermanicae gen. nov., sp. nov., an Unusual Member of the Phylum Planctomycetes from the German Wadden Sea.</title>
        <authorList>
            <person name="Kohn T."/>
            <person name="Heuer A."/>
            <person name="Jogler M."/>
            <person name="Vollmers J."/>
            <person name="Boedeker C."/>
            <person name="Bunk B."/>
            <person name="Rast P."/>
            <person name="Borchert D."/>
            <person name="Glockner I."/>
            <person name="Freese H.M."/>
            <person name="Klenk H.P."/>
            <person name="Overmann J."/>
            <person name="Kaster A.K."/>
            <person name="Rohde M."/>
            <person name="Wiegand S."/>
            <person name="Jogler C."/>
        </authorList>
    </citation>
    <scope>NUCLEOTIDE SEQUENCE [LARGE SCALE GENOMIC DNA]</scope>
    <source>
        <strain evidence="2 3">NH11</strain>
    </source>
</reference>
<organism evidence="2 3">
    <name type="scientific">Fuerstiella marisgermanici</name>
    <dbReference type="NCBI Taxonomy" id="1891926"/>
    <lineage>
        <taxon>Bacteria</taxon>
        <taxon>Pseudomonadati</taxon>
        <taxon>Planctomycetota</taxon>
        <taxon>Planctomycetia</taxon>
        <taxon>Planctomycetales</taxon>
        <taxon>Planctomycetaceae</taxon>
        <taxon>Fuerstiella</taxon>
    </lineage>
</organism>